<feature type="region of interest" description="Disordered" evidence="1">
    <location>
        <begin position="1"/>
        <end position="95"/>
    </location>
</feature>
<organism evidence="2">
    <name type="scientific">uncultured Thermomicrobiales bacterium</name>
    <dbReference type="NCBI Taxonomy" id="1645740"/>
    <lineage>
        <taxon>Bacteria</taxon>
        <taxon>Pseudomonadati</taxon>
        <taxon>Thermomicrobiota</taxon>
        <taxon>Thermomicrobia</taxon>
        <taxon>Thermomicrobiales</taxon>
        <taxon>environmental samples</taxon>
    </lineage>
</organism>
<dbReference type="AlphaFoldDB" id="A0A6J4U1P1"/>
<gene>
    <name evidence="2" type="ORF">AVDCRST_MAG49-573</name>
</gene>
<evidence type="ECO:0000256" key="1">
    <source>
        <dbReference type="SAM" id="MobiDB-lite"/>
    </source>
</evidence>
<feature type="non-terminal residue" evidence="2">
    <location>
        <position position="95"/>
    </location>
</feature>
<sequence>GTKEDRNSPNSSRRSGGMQHGVPAGGAGAAVAQRAGACGAGRRRAEHGAPGRDGAAPAAAPDRPEAQRGAGGGAERGRRVPGGDRGVAGGKRRRL</sequence>
<feature type="compositionally biased region" description="Low complexity" evidence="1">
    <location>
        <begin position="52"/>
        <end position="61"/>
    </location>
</feature>
<feature type="non-terminal residue" evidence="2">
    <location>
        <position position="1"/>
    </location>
</feature>
<name>A0A6J4U1P1_9BACT</name>
<protein>
    <submittedName>
        <fullName evidence="2">Uncharacterized protein</fullName>
    </submittedName>
</protein>
<proteinExistence type="predicted"/>
<dbReference type="EMBL" id="CADCWG010000034">
    <property type="protein sequence ID" value="CAA9538486.1"/>
    <property type="molecule type" value="Genomic_DNA"/>
</dbReference>
<accession>A0A6J4U1P1</accession>
<evidence type="ECO:0000313" key="2">
    <source>
        <dbReference type="EMBL" id="CAA9538486.1"/>
    </source>
</evidence>
<reference evidence="2" key="1">
    <citation type="submission" date="2020-02" db="EMBL/GenBank/DDBJ databases">
        <authorList>
            <person name="Meier V. D."/>
        </authorList>
    </citation>
    <scope>NUCLEOTIDE SEQUENCE</scope>
    <source>
        <strain evidence="2">AVDCRST_MAG49</strain>
    </source>
</reference>